<evidence type="ECO:0000313" key="9">
    <source>
        <dbReference type="Proteomes" id="UP000176413"/>
    </source>
</evidence>
<feature type="domain" description="Methionyl/Leucyl tRNA synthetase" evidence="7">
    <location>
        <begin position="151"/>
        <end position="362"/>
    </location>
</feature>
<keyword evidence="1 6" id="KW-0436">Ligase</keyword>
<gene>
    <name evidence="6" type="primary">metG</name>
    <name evidence="8" type="ORF">A3D53_03500</name>
</gene>
<dbReference type="NCBIfam" id="NF008900">
    <property type="entry name" value="PRK12267.1"/>
    <property type="match status" value="1"/>
</dbReference>
<dbReference type="InterPro" id="IPR014729">
    <property type="entry name" value="Rossmann-like_a/b/a_fold"/>
</dbReference>
<evidence type="ECO:0000256" key="3">
    <source>
        <dbReference type="ARBA" id="ARBA00022840"/>
    </source>
</evidence>
<evidence type="ECO:0000256" key="4">
    <source>
        <dbReference type="ARBA" id="ARBA00022917"/>
    </source>
</evidence>
<dbReference type="SUPFAM" id="SSF47323">
    <property type="entry name" value="Anticodon-binding domain of a subclass of class I aminoacyl-tRNA synthetases"/>
    <property type="match status" value="1"/>
</dbReference>
<proteinExistence type="inferred from homology"/>
<dbReference type="PRINTS" id="PR01041">
    <property type="entry name" value="TRNASYNTHMET"/>
</dbReference>
<evidence type="ECO:0000259" key="7">
    <source>
        <dbReference type="Pfam" id="PF09334"/>
    </source>
</evidence>
<dbReference type="GO" id="GO:0046872">
    <property type="term" value="F:metal ion binding"/>
    <property type="evidence" value="ECO:0007669"/>
    <property type="project" value="UniProtKB-KW"/>
</dbReference>
<sequence>MKNKPYYLTTAIAYTNAKPHIGFALELLYADVMARYQRLHGNDVFFLTGTDEHGQKIYKAAKERAKGVNEFVDEMSASYKNLADQWNISNDDFIRTTEERHIAGAQKFWEIVARRGYIYKKAYTGLYCVGCELFKTEKDLVEGKCPDHKTIPEKLSEENYFFKFSSFQKDLEKLFKKQADFEYPDSRFKEIKNILKDGLEDISISRTKKSLPWGIPVPSDDTQVMYVWFDALTNYITALGFGSPDQKKLQKYWPAIHVVGKEINRFHALLWPAMLMAAEMELPEQIVVHGWITVDGQKMSKTMGNVIDPLELIEQYPLEAVRYFLMREIPFDNDGNFSHKQFNERYQGDLANGIGNLTSRVLTMVEKYCDNRVPEVTTDDLVMREFLDKQIWPAYEDAFRRWRFDLALEACWKFITYCDEIISDKQPWALAKQSKLAEVHDLLYHLLEGLRHISVMIWPIMPETAEKITNQLGLEVGQEFGKPLSALQQWVGLTVGTPIKKGESLFPRLKSK</sequence>
<dbReference type="AlphaFoldDB" id="A0A1F6M9N4"/>
<comment type="subunit">
    <text evidence="6">Monomer.</text>
</comment>
<evidence type="ECO:0000256" key="6">
    <source>
        <dbReference type="HAMAP-Rule" id="MF_01228"/>
    </source>
</evidence>
<dbReference type="GO" id="GO:0005737">
    <property type="term" value="C:cytoplasm"/>
    <property type="evidence" value="ECO:0007669"/>
    <property type="project" value="UniProtKB-SubCell"/>
</dbReference>
<dbReference type="HAMAP" id="MF_01228">
    <property type="entry name" value="Met_tRNA_synth_type2"/>
    <property type="match status" value="1"/>
</dbReference>
<dbReference type="InterPro" id="IPR033911">
    <property type="entry name" value="MetRS_core"/>
</dbReference>
<dbReference type="GO" id="GO:0004825">
    <property type="term" value="F:methionine-tRNA ligase activity"/>
    <property type="evidence" value="ECO:0007669"/>
    <property type="project" value="UniProtKB-UniRule"/>
</dbReference>
<dbReference type="EC" id="6.1.1.10" evidence="6"/>
<comment type="caution">
    <text evidence="8">The sequence shown here is derived from an EMBL/GenBank/DDBJ whole genome shotgun (WGS) entry which is preliminary data.</text>
</comment>
<comment type="subcellular location">
    <subcellularLocation>
        <location evidence="6">Cytoplasm</location>
    </subcellularLocation>
</comment>
<evidence type="ECO:0000313" key="8">
    <source>
        <dbReference type="EMBL" id="OGH68334.1"/>
    </source>
</evidence>
<comment type="caution">
    <text evidence="6">Lacks conserved residue(s) required for the propagation of feature annotation.</text>
</comment>
<accession>A0A1F6M9N4</accession>
<keyword evidence="5 6" id="KW-0030">Aminoacyl-tRNA synthetase</keyword>
<dbReference type="CDD" id="cd00814">
    <property type="entry name" value="MetRS_core"/>
    <property type="match status" value="1"/>
</dbReference>
<keyword evidence="6" id="KW-0862">Zinc</keyword>
<keyword evidence="2 6" id="KW-0547">Nucleotide-binding</keyword>
<dbReference type="CDD" id="cd07957">
    <property type="entry name" value="Anticodon_Ia_Met"/>
    <property type="match status" value="1"/>
</dbReference>
<evidence type="ECO:0000256" key="2">
    <source>
        <dbReference type="ARBA" id="ARBA00022741"/>
    </source>
</evidence>
<comment type="function">
    <text evidence="6">Is required not only for elongation of protein synthesis but also for the initiation of all mRNA translation through initiator tRNA(fMet) aminoacylation.</text>
</comment>
<reference evidence="8 9" key="1">
    <citation type="journal article" date="2016" name="Nat. Commun.">
        <title>Thousands of microbial genomes shed light on interconnected biogeochemical processes in an aquifer system.</title>
        <authorList>
            <person name="Anantharaman K."/>
            <person name="Brown C.T."/>
            <person name="Hug L.A."/>
            <person name="Sharon I."/>
            <person name="Castelle C.J."/>
            <person name="Probst A.J."/>
            <person name="Thomas B.C."/>
            <person name="Singh A."/>
            <person name="Wilkins M.J."/>
            <person name="Karaoz U."/>
            <person name="Brodie E.L."/>
            <person name="Williams K.H."/>
            <person name="Hubbard S.S."/>
            <person name="Banfield J.F."/>
        </authorList>
    </citation>
    <scope>NUCLEOTIDE SEQUENCE [LARGE SCALE GENOMIC DNA]</scope>
</reference>
<feature type="binding site" evidence="6">
    <location>
        <position position="128"/>
    </location>
    <ligand>
        <name>Zn(2+)</name>
        <dbReference type="ChEBI" id="CHEBI:29105"/>
    </ligand>
</feature>
<feature type="binding site" evidence="6">
    <location>
        <position position="131"/>
    </location>
    <ligand>
        <name>Zn(2+)</name>
        <dbReference type="ChEBI" id="CHEBI:29105"/>
    </ligand>
</feature>
<dbReference type="SUPFAM" id="SSF52374">
    <property type="entry name" value="Nucleotidylyl transferase"/>
    <property type="match status" value="1"/>
</dbReference>
<dbReference type="InterPro" id="IPR023457">
    <property type="entry name" value="Met-tRNA_synth_2"/>
</dbReference>
<dbReference type="Proteomes" id="UP000176413">
    <property type="component" value="Unassembled WGS sequence"/>
</dbReference>
<dbReference type="EMBL" id="MFQA01000046">
    <property type="protein sequence ID" value="OGH68334.1"/>
    <property type="molecule type" value="Genomic_DNA"/>
</dbReference>
<feature type="binding site" evidence="6">
    <location>
        <position position="148"/>
    </location>
    <ligand>
        <name>Zn(2+)</name>
        <dbReference type="ChEBI" id="CHEBI:29105"/>
    </ligand>
</feature>
<dbReference type="Gene3D" id="1.10.730.10">
    <property type="entry name" value="Isoleucyl-tRNA Synthetase, Domain 1"/>
    <property type="match status" value="1"/>
</dbReference>
<dbReference type="PANTHER" id="PTHR43326:SF1">
    <property type="entry name" value="METHIONINE--TRNA LIGASE, MITOCHONDRIAL"/>
    <property type="match status" value="1"/>
</dbReference>
<name>A0A1F6M9N4_9BACT</name>
<dbReference type="FunFam" id="2.170.220.10:FF:000003">
    <property type="entry name" value="Methionine--tRNA ligase"/>
    <property type="match status" value="1"/>
</dbReference>
<keyword evidence="3 6" id="KW-0067">ATP-binding</keyword>
<evidence type="ECO:0000256" key="5">
    <source>
        <dbReference type="ARBA" id="ARBA00023146"/>
    </source>
</evidence>
<dbReference type="GO" id="GO:0006431">
    <property type="term" value="P:methionyl-tRNA aminoacylation"/>
    <property type="evidence" value="ECO:0007669"/>
    <property type="project" value="UniProtKB-UniRule"/>
</dbReference>
<protein>
    <recommendedName>
        <fullName evidence="6">Methionine--tRNA ligase</fullName>
        <ecNumber evidence="6">6.1.1.10</ecNumber>
    </recommendedName>
    <alternativeName>
        <fullName evidence="6">Methionyl-tRNA synthetase</fullName>
        <shortName evidence="6">MetRS</shortName>
    </alternativeName>
</protein>
<comment type="similarity">
    <text evidence="6">Belongs to the class-I aminoacyl-tRNA synthetase family. MetG type 2A subfamily.</text>
</comment>
<comment type="catalytic activity">
    <reaction evidence="6">
        <text>tRNA(Met) + L-methionine + ATP = L-methionyl-tRNA(Met) + AMP + diphosphate</text>
        <dbReference type="Rhea" id="RHEA:13481"/>
        <dbReference type="Rhea" id="RHEA-COMP:9667"/>
        <dbReference type="Rhea" id="RHEA-COMP:9698"/>
        <dbReference type="ChEBI" id="CHEBI:30616"/>
        <dbReference type="ChEBI" id="CHEBI:33019"/>
        <dbReference type="ChEBI" id="CHEBI:57844"/>
        <dbReference type="ChEBI" id="CHEBI:78442"/>
        <dbReference type="ChEBI" id="CHEBI:78530"/>
        <dbReference type="ChEBI" id="CHEBI:456215"/>
        <dbReference type="EC" id="6.1.1.10"/>
    </reaction>
</comment>
<feature type="binding site" evidence="6">
    <location>
        <position position="145"/>
    </location>
    <ligand>
        <name>Zn(2+)</name>
        <dbReference type="ChEBI" id="CHEBI:29105"/>
    </ligand>
</feature>
<dbReference type="InterPro" id="IPR041872">
    <property type="entry name" value="Anticodon_Met"/>
</dbReference>
<feature type="short sequence motif" description="'KMSKS' region" evidence="6">
    <location>
        <begin position="298"/>
        <end position="302"/>
    </location>
</feature>
<dbReference type="InterPro" id="IPR009080">
    <property type="entry name" value="tRNAsynth_Ia_anticodon-bd"/>
</dbReference>
<comment type="cofactor">
    <cofactor evidence="6">
        <name>Zn(2+)</name>
        <dbReference type="ChEBI" id="CHEBI:29105"/>
    </cofactor>
    <text evidence="6">Binds 1 zinc ion per subunit.</text>
</comment>
<dbReference type="Gene3D" id="3.40.50.620">
    <property type="entry name" value="HUPs"/>
    <property type="match status" value="1"/>
</dbReference>
<keyword evidence="6" id="KW-0479">Metal-binding</keyword>
<dbReference type="InterPro" id="IPR015413">
    <property type="entry name" value="Methionyl/Leucyl_tRNA_Synth"/>
</dbReference>
<keyword evidence="4 6" id="KW-0648">Protein biosynthesis</keyword>
<dbReference type="Gene3D" id="2.170.220.10">
    <property type="match status" value="1"/>
</dbReference>
<organism evidence="8 9">
    <name type="scientific">Candidatus Magasanikbacteria bacterium RIFCSPHIGHO2_02_FULL_45_10</name>
    <dbReference type="NCBI Taxonomy" id="1798679"/>
    <lineage>
        <taxon>Bacteria</taxon>
        <taxon>Candidatus Magasanikiibacteriota</taxon>
    </lineage>
</organism>
<dbReference type="Pfam" id="PF09334">
    <property type="entry name" value="tRNA-synt_1g"/>
    <property type="match status" value="2"/>
</dbReference>
<dbReference type="GO" id="GO:0005524">
    <property type="term" value="F:ATP binding"/>
    <property type="evidence" value="ECO:0007669"/>
    <property type="project" value="UniProtKB-UniRule"/>
</dbReference>
<feature type="domain" description="Methionyl/Leucyl tRNA synthetase" evidence="7">
    <location>
        <begin position="6"/>
        <end position="149"/>
    </location>
</feature>
<evidence type="ECO:0000256" key="1">
    <source>
        <dbReference type="ARBA" id="ARBA00022598"/>
    </source>
</evidence>
<keyword evidence="6" id="KW-0963">Cytoplasm</keyword>
<dbReference type="PANTHER" id="PTHR43326">
    <property type="entry name" value="METHIONYL-TRNA SYNTHETASE"/>
    <property type="match status" value="1"/>
</dbReference>